<protein>
    <submittedName>
        <fullName evidence="1">Uncharacterized protein</fullName>
    </submittedName>
</protein>
<name>A0AAP1FBQ0_ACIBA</name>
<evidence type="ECO:0000313" key="1">
    <source>
        <dbReference type="EMBL" id="KQE03649.1"/>
    </source>
</evidence>
<proteinExistence type="predicted"/>
<dbReference type="Proteomes" id="UP000051449">
    <property type="component" value="Unassembled WGS sequence"/>
</dbReference>
<organism evidence="1 2">
    <name type="scientific">Acinetobacter baumannii</name>
    <dbReference type="NCBI Taxonomy" id="470"/>
    <lineage>
        <taxon>Bacteria</taxon>
        <taxon>Pseudomonadati</taxon>
        <taxon>Pseudomonadota</taxon>
        <taxon>Gammaproteobacteria</taxon>
        <taxon>Moraxellales</taxon>
        <taxon>Moraxellaceae</taxon>
        <taxon>Acinetobacter</taxon>
        <taxon>Acinetobacter calcoaceticus/baumannii complex</taxon>
    </lineage>
</organism>
<accession>A0AAP1FBQ0</accession>
<sequence>MNIAYAMRCISSYEISQYISKRTTGLIMTQLITKAGDYRTRNGSRVTVHEVNGDGTFAIKGSVWKMFRGKLRPRGLNTWKPCGHNQAYNHSDLDIVAEWGGVSEELSIGCNCYPKQTDTAELKI</sequence>
<dbReference type="AlphaFoldDB" id="A0AAP1FBQ0"/>
<comment type="caution">
    <text evidence="1">The sequence shown here is derived from an EMBL/GenBank/DDBJ whole genome shotgun (WGS) entry which is preliminary data.</text>
</comment>
<gene>
    <name evidence="1" type="ORF">APD33_13630</name>
</gene>
<evidence type="ECO:0000313" key="2">
    <source>
        <dbReference type="Proteomes" id="UP000051449"/>
    </source>
</evidence>
<reference evidence="1 2" key="1">
    <citation type="submission" date="2015-10" db="EMBL/GenBank/DDBJ databases">
        <title>The utility of whole genome sequencing in characterizing Acinetobacter epidemiology and analyzing hospital outbreaks.</title>
        <authorList>
            <person name="Ozer E.A."/>
            <person name="Fitzpatrick M.A."/>
            <person name="Hauser A.R."/>
        </authorList>
    </citation>
    <scope>NUCLEOTIDE SEQUENCE [LARGE SCALE GENOMIC DNA]</scope>
    <source>
        <strain evidence="1 2">ABBL072</strain>
    </source>
</reference>
<dbReference type="EMBL" id="LLGC01000179">
    <property type="protein sequence ID" value="KQE03649.1"/>
    <property type="molecule type" value="Genomic_DNA"/>
</dbReference>